<dbReference type="EMBL" id="JMCC02000048">
    <property type="protein sequence ID" value="KIG15723.1"/>
    <property type="molecule type" value="Genomic_DNA"/>
</dbReference>
<proteinExistence type="predicted"/>
<evidence type="ECO:0000313" key="2">
    <source>
        <dbReference type="Proteomes" id="UP000031599"/>
    </source>
</evidence>
<sequence length="160" mass="16829">MAGCALLLPLASVGCGDAHWDAVRWPTQEPGAPAQPHSESAASGVSLRALAIEWEPDAVVVELEISNQAEAPLTLEPGAILLAWAELEYAPEPPGPDEPARPQSIEIPAARAAVTKLRYQLSRPLNGPGARLVVRASSRGGVAIVDLPQLELPPFSDHDT</sequence>
<accession>A0A0C1ZXC9</accession>
<organism evidence="1 2">
    <name type="scientific">Enhygromyxa salina</name>
    <dbReference type="NCBI Taxonomy" id="215803"/>
    <lineage>
        <taxon>Bacteria</taxon>
        <taxon>Pseudomonadati</taxon>
        <taxon>Myxococcota</taxon>
        <taxon>Polyangia</taxon>
        <taxon>Nannocystales</taxon>
        <taxon>Nannocystaceae</taxon>
        <taxon>Enhygromyxa</taxon>
    </lineage>
</organism>
<gene>
    <name evidence="1" type="ORF">DB30_05293</name>
</gene>
<comment type="caution">
    <text evidence="1">The sequence shown here is derived from an EMBL/GenBank/DDBJ whole genome shotgun (WGS) entry which is preliminary data.</text>
</comment>
<name>A0A0C1ZXC9_9BACT</name>
<dbReference type="Proteomes" id="UP000031599">
    <property type="component" value="Unassembled WGS sequence"/>
</dbReference>
<dbReference type="AlphaFoldDB" id="A0A0C1ZXC9"/>
<protein>
    <submittedName>
        <fullName evidence="1">Uncharacterized protein</fullName>
    </submittedName>
</protein>
<evidence type="ECO:0000313" key="1">
    <source>
        <dbReference type="EMBL" id="KIG15723.1"/>
    </source>
</evidence>
<reference evidence="1 2" key="1">
    <citation type="submission" date="2014-12" db="EMBL/GenBank/DDBJ databases">
        <title>Genome assembly of Enhygromyxa salina DSM 15201.</title>
        <authorList>
            <person name="Sharma G."/>
            <person name="Subramanian S."/>
        </authorList>
    </citation>
    <scope>NUCLEOTIDE SEQUENCE [LARGE SCALE GENOMIC DNA]</scope>
    <source>
        <strain evidence="1 2">DSM 15201</strain>
    </source>
</reference>